<dbReference type="PANTHER" id="PTHR10127:SF875">
    <property type="entry name" value="ZINC METALLOPROTEINASE NAS-28"/>
    <property type="match status" value="1"/>
</dbReference>
<evidence type="ECO:0000259" key="21">
    <source>
        <dbReference type="PROSITE" id="PS51670"/>
    </source>
</evidence>
<dbReference type="FunFam" id="3.40.390.10:FF:000028">
    <property type="entry name" value="Zinc metalloproteinase"/>
    <property type="match status" value="1"/>
</dbReference>
<dbReference type="WBParaSite" id="ACRNAN_scaffold5970.g15923.t1">
    <property type="protein sequence ID" value="ACRNAN_scaffold5970.g15923.t1"/>
    <property type="gene ID" value="ACRNAN_scaffold5970.g15923"/>
</dbReference>
<evidence type="ECO:0000256" key="3">
    <source>
        <dbReference type="ARBA" id="ARBA00022525"/>
    </source>
</evidence>
<dbReference type="InterPro" id="IPR001506">
    <property type="entry name" value="Peptidase_M12A"/>
</dbReference>
<evidence type="ECO:0000259" key="20">
    <source>
        <dbReference type="PROSITE" id="PS50026"/>
    </source>
</evidence>
<feature type="disulfide bond" evidence="15">
    <location>
        <begin position="364"/>
        <end position="373"/>
    </location>
</feature>
<keyword evidence="23" id="KW-1185">Reference proteome</keyword>
<dbReference type="PROSITE" id="PS01180">
    <property type="entry name" value="CUB"/>
    <property type="match status" value="1"/>
</dbReference>
<feature type="binding site" evidence="16">
    <location>
        <position position="245"/>
    </location>
    <ligand>
        <name>Zn(2+)</name>
        <dbReference type="ChEBI" id="CHEBI:29105"/>
        <note>catalytic</note>
    </ligand>
</feature>
<dbReference type="SUPFAM" id="SSF55486">
    <property type="entry name" value="Metalloproteases ('zincins'), catalytic domain"/>
    <property type="match status" value="1"/>
</dbReference>
<dbReference type="SMART" id="SM00254">
    <property type="entry name" value="ShKT"/>
    <property type="match status" value="1"/>
</dbReference>
<dbReference type="PROSITE" id="PS51864">
    <property type="entry name" value="ASTACIN"/>
    <property type="match status" value="1"/>
</dbReference>
<dbReference type="InterPro" id="IPR003582">
    <property type="entry name" value="ShKT_dom"/>
</dbReference>
<feature type="binding site" evidence="16">
    <location>
        <position position="235"/>
    </location>
    <ligand>
        <name>Zn(2+)</name>
        <dbReference type="ChEBI" id="CHEBI:29105"/>
        <note>catalytic</note>
    </ligand>
</feature>
<dbReference type="GO" id="GO:0018996">
    <property type="term" value="P:molting cycle, collagen and cuticulin-based cuticle"/>
    <property type="evidence" value="ECO:0007669"/>
    <property type="project" value="InterPro"/>
</dbReference>
<dbReference type="CDD" id="cd04280">
    <property type="entry name" value="ZnMc_astacin_like"/>
    <property type="match status" value="1"/>
</dbReference>
<feature type="binding site" evidence="16">
    <location>
        <position position="239"/>
    </location>
    <ligand>
        <name>Zn(2+)</name>
        <dbReference type="ChEBI" id="CHEBI:29105"/>
        <note>catalytic</note>
    </ligand>
</feature>
<keyword evidence="13" id="KW-0325">Glycoprotein</keyword>
<accession>A0A914E7N1</accession>
<evidence type="ECO:0000256" key="14">
    <source>
        <dbReference type="PIRNR" id="PIRNR036365"/>
    </source>
</evidence>
<keyword evidence="12 15" id="KW-1015">Disulfide bond</keyword>
<dbReference type="Pfam" id="PF01549">
    <property type="entry name" value="ShK"/>
    <property type="match status" value="1"/>
</dbReference>
<dbReference type="InterPro" id="IPR017050">
    <property type="entry name" value="Metallopeptidase_nem"/>
</dbReference>
<reference evidence="24" key="1">
    <citation type="submission" date="2022-11" db="UniProtKB">
        <authorList>
            <consortium name="WormBaseParasite"/>
        </authorList>
    </citation>
    <scope>IDENTIFICATION</scope>
</reference>
<dbReference type="SMART" id="SM00235">
    <property type="entry name" value="ZnMc"/>
    <property type="match status" value="1"/>
</dbReference>
<comment type="subcellular location">
    <subcellularLocation>
        <location evidence="2 14">Secreted</location>
    </subcellularLocation>
</comment>
<feature type="active site" evidence="16">
    <location>
        <position position="236"/>
    </location>
</feature>
<evidence type="ECO:0000256" key="9">
    <source>
        <dbReference type="ARBA" id="ARBA00022833"/>
    </source>
</evidence>
<evidence type="ECO:0000256" key="5">
    <source>
        <dbReference type="ARBA" id="ARBA00022670"/>
    </source>
</evidence>
<evidence type="ECO:0000313" key="23">
    <source>
        <dbReference type="Proteomes" id="UP000887540"/>
    </source>
</evidence>
<dbReference type="Gene3D" id="1.10.10.1940">
    <property type="match status" value="1"/>
</dbReference>
<dbReference type="InterPro" id="IPR034035">
    <property type="entry name" value="Astacin-like_dom"/>
</dbReference>
<sequence length="563" mass="61423">MVSVKALAIVLSVLVICEAKWDRASKQEQQERFLQRFLERNAATNFIQFTRIQNRLTQHRERFARKNRTVNPEEISAAQRIQQIRAQDKDKQESYDTISSINDAIKEFMYQNDITLTEEQADALIDDDDDDDKSRTKRQAQIGNGFPRNQWTVGQAIPYTFSSSISASTQALIRLAAQFWQDNTCLSFAENGAGANRLYFNQGSGCYSYVGRVASASQQEVSIGQGCELFGIVTHEIGHALGFFHTMSRYDRDSYVSIQTQNIPANFQSQFNKETTATNNNYNVEYDYGSVMHYPEASGSIGSPIEILSKQAAYQRTMGNRIAPSFDDILLMNRYYGCINMCTTGATCQNGGFRNSRNCNTCICPSGFGGATCNTRANPENGASNCGATVTATSNLQTLSGQVGASSSSILNRAQGCHWHIQAPAGQFVEITVTSVSGACSQGCAYGGTEIKHQSFTKTGTRLCCSSDASTTGTLRSATNLAVVSAYSYYNIQRFTLTYRAVTTGGVPSPGPSPPAPAPSPTSTCTDNASCTGWVANGFCTSTFYSTAQKQQYCPNACRLCSG</sequence>
<keyword evidence="8 16" id="KW-0378">Hydrolase</keyword>
<dbReference type="GO" id="GO:0004222">
    <property type="term" value="F:metalloendopeptidase activity"/>
    <property type="evidence" value="ECO:0007669"/>
    <property type="project" value="UniProtKB-UniRule"/>
</dbReference>
<evidence type="ECO:0000256" key="16">
    <source>
        <dbReference type="PROSITE-ProRule" id="PRU01211"/>
    </source>
</evidence>
<dbReference type="GO" id="GO:0005576">
    <property type="term" value="C:extracellular region"/>
    <property type="evidence" value="ECO:0007669"/>
    <property type="project" value="UniProtKB-SubCell"/>
</dbReference>
<feature type="signal peptide" evidence="14 17">
    <location>
        <begin position="1"/>
        <end position="19"/>
    </location>
</feature>
<keyword evidence="10 16" id="KW-0482">Metalloprotease</keyword>
<dbReference type="PRINTS" id="PR00480">
    <property type="entry name" value="ASTACIN"/>
</dbReference>
<dbReference type="Gene3D" id="2.60.120.290">
    <property type="entry name" value="Spermadhesin, CUB domain"/>
    <property type="match status" value="1"/>
</dbReference>
<keyword evidence="9 16" id="KW-0862">Zinc</keyword>
<name>A0A914E7N1_9BILA</name>
<keyword evidence="7 14" id="KW-0732">Signal</keyword>
<feature type="domain" description="CUB" evidence="19">
    <location>
        <begin position="386"/>
        <end position="502"/>
    </location>
</feature>
<keyword evidence="5 16" id="KW-0645">Protease</keyword>
<evidence type="ECO:0000256" key="6">
    <source>
        <dbReference type="ARBA" id="ARBA00022723"/>
    </source>
</evidence>
<evidence type="ECO:0000256" key="8">
    <source>
        <dbReference type="ARBA" id="ARBA00022801"/>
    </source>
</evidence>
<dbReference type="PIRSF" id="PIRSF036365">
    <property type="entry name" value="Astacin_nematoda"/>
    <property type="match status" value="1"/>
</dbReference>
<evidence type="ECO:0000256" key="11">
    <source>
        <dbReference type="ARBA" id="ARBA00023145"/>
    </source>
</evidence>
<dbReference type="AlphaFoldDB" id="A0A914E7N1"/>
<keyword evidence="3 14" id="KW-0964">Secreted</keyword>
<evidence type="ECO:0000256" key="18">
    <source>
        <dbReference type="SAM" id="MobiDB-lite"/>
    </source>
</evidence>
<proteinExistence type="predicted"/>
<feature type="domain" description="Peptidase M12A" evidence="22">
    <location>
        <begin position="140"/>
        <end position="339"/>
    </location>
</feature>
<evidence type="ECO:0000256" key="7">
    <source>
        <dbReference type="ARBA" id="ARBA00022729"/>
    </source>
</evidence>
<evidence type="ECO:0000313" key="24">
    <source>
        <dbReference type="WBParaSite" id="ACRNAN_scaffold5970.g15923.t1"/>
    </source>
</evidence>
<feature type="region of interest" description="Disordered" evidence="18">
    <location>
        <begin position="123"/>
        <end position="145"/>
    </location>
</feature>
<dbReference type="PROSITE" id="PS00022">
    <property type="entry name" value="EGF_1"/>
    <property type="match status" value="1"/>
</dbReference>
<evidence type="ECO:0000256" key="13">
    <source>
        <dbReference type="ARBA" id="ARBA00023180"/>
    </source>
</evidence>
<dbReference type="PROSITE" id="PS01186">
    <property type="entry name" value="EGF_2"/>
    <property type="match status" value="1"/>
</dbReference>
<dbReference type="GO" id="GO:0008270">
    <property type="term" value="F:zinc ion binding"/>
    <property type="evidence" value="ECO:0007669"/>
    <property type="project" value="UniProtKB-UniRule"/>
</dbReference>
<evidence type="ECO:0000256" key="2">
    <source>
        <dbReference type="ARBA" id="ARBA00004613"/>
    </source>
</evidence>
<evidence type="ECO:0000256" key="4">
    <source>
        <dbReference type="ARBA" id="ARBA00022536"/>
    </source>
</evidence>
<dbReference type="SUPFAM" id="SSF49854">
    <property type="entry name" value="Spermadhesin, CUB domain"/>
    <property type="match status" value="1"/>
</dbReference>
<dbReference type="InterPro" id="IPR035914">
    <property type="entry name" value="Sperma_CUB_dom_sf"/>
</dbReference>
<feature type="domain" description="EGF-like" evidence="20">
    <location>
        <begin position="334"/>
        <end position="374"/>
    </location>
</feature>
<feature type="disulfide bond" evidence="15">
    <location>
        <begin position="338"/>
        <end position="348"/>
    </location>
</feature>
<evidence type="ECO:0000256" key="17">
    <source>
        <dbReference type="RuleBase" id="RU361183"/>
    </source>
</evidence>
<comment type="cofactor">
    <cofactor evidence="16 17">
        <name>Zn(2+)</name>
        <dbReference type="ChEBI" id="CHEBI:29105"/>
    </cofactor>
    <text evidence="16 17">Binds 1 zinc ion per subunit.</text>
</comment>
<protein>
    <recommendedName>
        <fullName evidence="14">Zinc metalloproteinase</fullName>
    </recommendedName>
</protein>
<dbReference type="PROSITE" id="PS51670">
    <property type="entry name" value="SHKT"/>
    <property type="match status" value="1"/>
</dbReference>
<evidence type="ECO:0000256" key="10">
    <source>
        <dbReference type="ARBA" id="ARBA00023049"/>
    </source>
</evidence>
<comment type="caution">
    <text evidence="15">Lacks conserved residue(s) required for the propagation of feature annotation.</text>
</comment>
<dbReference type="Pfam" id="PF01400">
    <property type="entry name" value="Astacin"/>
    <property type="match status" value="1"/>
</dbReference>
<keyword evidence="11" id="KW-0865">Zymogen</keyword>
<feature type="domain" description="ShKT" evidence="21">
    <location>
        <begin position="525"/>
        <end position="561"/>
    </location>
</feature>
<feature type="chain" id="PRO_5038163434" description="Zinc metalloproteinase" evidence="14 17">
    <location>
        <begin position="20"/>
        <end position="563"/>
    </location>
</feature>
<dbReference type="InterPro" id="IPR024079">
    <property type="entry name" value="MetalloPept_cat_dom_sf"/>
</dbReference>
<organism evidence="23 24">
    <name type="scientific">Acrobeloides nanus</name>
    <dbReference type="NCBI Taxonomy" id="290746"/>
    <lineage>
        <taxon>Eukaryota</taxon>
        <taxon>Metazoa</taxon>
        <taxon>Ecdysozoa</taxon>
        <taxon>Nematoda</taxon>
        <taxon>Chromadorea</taxon>
        <taxon>Rhabditida</taxon>
        <taxon>Tylenchina</taxon>
        <taxon>Cephalobomorpha</taxon>
        <taxon>Cephaloboidea</taxon>
        <taxon>Cephalobidae</taxon>
        <taxon>Acrobeloides</taxon>
    </lineage>
</organism>
<evidence type="ECO:0000256" key="15">
    <source>
        <dbReference type="PROSITE-ProRule" id="PRU00076"/>
    </source>
</evidence>
<keyword evidence="4 15" id="KW-0245">EGF-like domain</keyword>
<dbReference type="InterPro" id="IPR000742">
    <property type="entry name" value="EGF"/>
</dbReference>
<dbReference type="PROSITE" id="PS50026">
    <property type="entry name" value="EGF_3"/>
    <property type="match status" value="1"/>
</dbReference>
<dbReference type="Gene3D" id="3.40.390.10">
    <property type="entry name" value="Collagenase (Catalytic Domain)"/>
    <property type="match status" value="1"/>
</dbReference>
<evidence type="ECO:0000259" key="19">
    <source>
        <dbReference type="PROSITE" id="PS01180"/>
    </source>
</evidence>
<dbReference type="GO" id="GO:0006508">
    <property type="term" value="P:proteolysis"/>
    <property type="evidence" value="ECO:0007669"/>
    <property type="project" value="UniProtKB-KW"/>
</dbReference>
<dbReference type="SMART" id="SM00042">
    <property type="entry name" value="CUB"/>
    <property type="match status" value="1"/>
</dbReference>
<dbReference type="InterPro" id="IPR006026">
    <property type="entry name" value="Peptidase_Metallo"/>
</dbReference>
<keyword evidence="6 16" id="KW-0479">Metal-binding</keyword>
<evidence type="ECO:0000259" key="22">
    <source>
        <dbReference type="PROSITE" id="PS51864"/>
    </source>
</evidence>
<comment type="function">
    <text evidence="1">Metalloprotease.</text>
</comment>
<dbReference type="PANTHER" id="PTHR10127">
    <property type="entry name" value="DISCOIDIN, CUB, EGF, LAMININ , AND ZINC METALLOPROTEASE DOMAIN CONTAINING"/>
    <property type="match status" value="1"/>
</dbReference>
<evidence type="ECO:0000256" key="12">
    <source>
        <dbReference type="ARBA" id="ARBA00023157"/>
    </source>
</evidence>
<dbReference type="Proteomes" id="UP000887540">
    <property type="component" value="Unplaced"/>
</dbReference>
<dbReference type="InterPro" id="IPR000859">
    <property type="entry name" value="CUB_dom"/>
</dbReference>
<evidence type="ECO:0000256" key="1">
    <source>
        <dbReference type="ARBA" id="ARBA00002657"/>
    </source>
</evidence>